<accession>A0A5M8NUW1</accession>
<name>A0A5M8NUW1_9BACT</name>
<sequence length="168" mass="19152">MKGFFFNDKYVFPIRLYYKESSLCPHTGRVNTPLFSPTQHRSLEFGFKTVKSHCFLNRCHVILLKSQGLTSKEVGEITSMSNVRVNSRVHKYKEAGIKSFSHKSGQGGKPLLNKEDEALLLKTVKSDRRRLQAAKAERELQSVKSVSRSTLVRFLKSPVKIQTHKTSP</sequence>
<gene>
    <name evidence="1" type="ORF">EZS26_003192</name>
</gene>
<comment type="caution">
    <text evidence="1">The sequence shown here is derived from an EMBL/GenBank/DDBJ whole genome shotgun (WGS) entry which is preliminary data.</text>
</comment>
<organism evidence="1 2">
    <name type="scientific">Candidatus Ordinivivax streblomastigis</name>
    <dbReference type="NCBI Taxonomy" id="2540710"/>
    <lineage>
        <taxon>Bacteria</taxon>
        <taxon>Pseudomonadati</taxon>
        <taxon>Bacteroidota</taxon>
        <taxon>Bacteroidia</taxon>
        <taxon>Bacteroidales</taxon>
        <taxon>Candidatus Ordinivivax</taxon>
    </lineage>
</organism>
<dbReference type="AlphaFoldDB" id="A0A5M8NUW1"/>
<protein>
    <submittedName>
        <fullName evidence="1">Uncharacterized protein</fullName>
    </submittedName>
</protein>
<reference evidence="1 2" key="1">
    <citation type="submission" date="2019-03" db="EMBL/GenBank/DDBJ databases">
        <title>Single cell metagenomics reveals metabolic interactions within the superorganism composed of flagellate Streblomastix strix and complex community of Bacteroidetes bacteria on its surface.</title>
        <authorList>
            <person name="Treitli S.C."/>
            <person name="Kolisko M."/>
            <person name="Husnik F."/>
            <person name="Keeling P."/>
            <person name="Hampl V."/>
        </authorList>
    </citation>
    <scope>NUCLEOTIDE SEQUENCE [LARGE SCALE GENOMIC DNA]</scope>
    <source>
        <strain evidence="1">St1</strain>
    </source>
</reference>
<evidence type="ECO:0000313" key="2">
    <source>
        <dbReference type="Proteomes" id="UP000324575"/>
    </source>
</evidence>
<proteinExistence type="predicted"/>
<dbReference type="EMBL" id="SNRX01000058">
    <property type="protein sequence ID" value="KAA6300652.1"/>
    <property type="molecule type" value="Genomic_DNA"/>
</dbReference>
<dbReference type="Proteomes" id="UP000324575">
    <property type="component" value="Unassembled WGS sequence"/>
</dbReference>
<evidence type="ECO:0000313" key="1">
    <source>
        <dbReference type="EMBL" id="KAA6300652.1"/>
    </source>
</evidence>